<dbReference type="InterPro" id="IPR052022">
    <property type="entry name" value="26kDa_periplasmic_antigen"/>
</dbReference>
<dbReference type="PANTHER" id="PTHR34387:SF1">
    <property type="entry name" value="PERIPLASMIC IMMUNOGENIC PROTEIN"/>
    <property type="match status" value="1"/>
</dbReference>
<protein>
    <submittedName>
        <fullName evidence="1">SIMPL domain-containing protein</fullName>
    </submittedName>
</protein>
<proteinExistence type="predicted"/>
<organism evidence="1 2">
    <name type="scientific">Nocardioides luti</name>
    <dbReference type="NCBI Taxonomy" id="2761101"/>
    <lineage>
        <taxon>Bacteria</taxon>
        <taxon>Bacillati</taxon>
        <taxon>Actinomycetota</taxon>
        <taxon>Actinomycetes</taxon>
        <taxon>Propionibacteriales</taxon>
        <taxon>Nocardioidaceae</taxon>
        <taxon>Nocardioides</taxon>
    </lineage>
</organism>
<comment type="caution">
    <text evidence="1">The sequence shown here is derived from an EMBL/GenBank/DDBJ whole genome shotgun (WGS) entry which is preliminary data.</text>
</comment>
<reference evidence="1 2" key="1">
    <citation type="submission" date="2020-08" db="EMBL/GenBank/DDBJ databases">
        <authorList>
            <person name="Seo M.-J."/>
        </authorList>
    </citation>
    <scope>NUCLEOTIDE SEQUENCE [LARGE SCALE GENOMIC DNA]</scope>
    <source>
        <strain evidence="1 2">KIGAM211</strain>
    </source>
</reference>
<evidence type="ECO:0000313" key="1">
    <source>
        <dbReference type="EMBL" id="MBB6629491.1"/>
    </source>
</evidence>
<evidence type="ECO:0000313" key="2">
    <source>
        <dbReference type="Proteomes" id="UP000523955"/>
    </source>
</evidence>
<name>A0A7X0RJI7_9ACTN</name>
<dbReference type="Gene3D" id="3.30.110.170">
    <property type="entry name" value="Protein of unknown function (DUF541), domain 1"/>
    <property type="match status" value="1"/>
</dbReference>
<dbReference type="PANTHER" id="PTHR34387">
    <property type="entry name" value="SLR1258 PROTEIN"/>
    <property type="match status" value="1"/>
</dbReference>
<dbReference type="Gene3D" id="3.30.70.2970">
    <property type="entry name" value="Protein of unknown function (DUF541), domain 2"/>
    <property type="match status" value="1"/>
</dbReference>
<gene>
    <name evidence="1" type="ORF">H5V45_19355</name>
</gene>
<accession>A0A7X0RJI7</accession>
<dbReference type="Proteomes" id="UP000523955">
    <property type="component" value="Unassembled WGS sequence"/>
</dbReference>
<dbReference type="InterPro" id="IPR007497">
    <property type="entry name" value="SIMPL/DUF541"/>
</dbReference>
<dbReference type="GO" id="GO:0006974">
    <property type="term" value="P:DNA damage response"/>
    <property type="evidence" value="ECO:0007669"/>
    <property type="project" value="TreeGrafter"/>
</dbReference>
<dbReference type="AlphaFoldDB" id="A0A7X0RJI7"/>
<dbReference type="EMBL" id="JACKXE010000002">
    <property type="protein sequence ID" value="MBB6629491.1"/>
    <property type="molecule type" value="Genomic_DNA"/>
</dbReference>
<keyword evidence="2" id="KW-1185">Reference proteome</keyword>
<dbReference type="RefSeq" id="WP_185254815.1">
    <property type="nucleotide sequence ID" value="NZ_JACKXE010000002.1"/>
</dbReference>
<dbReference type="Pfam" id="PF04402">
    <property type="entry name" value="SIMPL"/>
    <property type="match status" value="1"/>
</dbReference>
<sequence length="263" mass="26869">MSVKSVLLAGLVLLALVVAYLLGNDGGAAPAQAAGQPLAAPAAAGTTAAQARTLTMVGKGEASAVPDELSFALAVGATRDDLETALADASRTMDRVLGSLTAYGVAKADVQTTGLSMYPVYDYHSYGPPTLRGYKVNQRARVLVKDLKQGGKAVSAAVAAGGNAVRVNDIRLQVGDPDAVMAKARAAAVKAATAKAEQYAAAAGQDLGDVLTLKEVTTSNRSALTNTYELNGLMDRAAAALPVPIRAGKDDLGVTVQVVWEFE</sequence>